<evidence type="ECO:0000256" key="4">
    <source>
        <dbReference type="PROSITE-ProRule" id="PRU00335"/>
    </source>
</evidence>
<evidence type="ECO:0000256" key="5">
    <source>
        <dbReference type="SAM" id="MobiDB-lite"/>
    </source>
</evidence>
<accession>A0ABV3DWQ9</accession>
<reference evidence="7 8" key="1">
    <citation type="submission" date="2024-06" db="EMBL/GenBank/DDBJ databases">
        <title>The Natural Products Discovery Center: Release of the First 8490 Sequenced Strains for Exploring Actinobacteria Biosynthetic Diversity.</title>
        <authorList>
            <person name="Kalkreuter E."/>
            <person name="Kautsar S.A."/>
            <person name="Yang D."/>
            <person name="Bader C.D."/>
            <person name="Teijaro C.N."/>
            <person name="Fluegel L."/>
            <person name="Davis C.M."/>
            <person name="Simpson J.R."/>
            <person name="Lauterbach L."/>
            <person name="Steele A.D."/>
            <person name="Gui C."/>
            <person name="Meng S."/>
            <person name="Li G."/>
            <person name="Viehrig K."/>
            <person name="Ye F."/>
            <person name="Su P."/>
            <person name="Kiefer A.F."/>
            <person name="Nichols A."/>
            <person name="Cepeda A.J."/>
            <person name="Yan W."/>
            <person name="Fan B."/>
            <person name="Jiang Y."/>
            <person name="Adhikari A."/>
            <person name="Zheng C.-J."/>
            <person name="Schuster L."/>
            <person name="Cowan T.M."/>
            <person name="Smanski M.J."/>
            <person name="Chevrette M.G."/>
            <person name="De Carvalho L.P.S."/>
            <person name="Shen B."/>
        </authorList>
    </citation>
    <scope>NUCLEOTIDE SEQUENCE [LARGE SCALE GENOMIC DNA]</scope>
    <source>
        <strain evidence="7 8">NPDC048946</strain>
    </source>
</reference>
<feature type="region of interest" description="Disordered" evidence="5">
    <location>
        <begin position="1"/>
        <end position="29"/>
    </location>
</feature>
<dbReference type="Gene3D" id="1.10.10.60">
    <property type="entry name" value="Homeodomain-like"/>
    <property type="match status" value="1"/>
</dbReference>
<gene>
    <name evidence="7" type="ORF">AB0C36_39655</name>
</gene>
<dbReference type="PANTHER" id="PTHR30055">
    <property type="entry name" value="HTH-TYPE TRANSCRIPTIONAL REGULATOR RUTR"/>
    <property type="match status" value="1"/>
</dbReference>
<dbReference type="InterPro" id="IPR041347">
    <property type="entry name" value="MftR_C"/>
</dbReference>
<dbReference type="InterPro" id="IPR009057">
    <property type="entry name" value="Homeodomain-like_sf"/>
</dbReference>
<name>A0ABV3DWQ9_9ACTN</name>
<dbReference type="PROSITE" id="PS50977">
    <property type="entry name" value="HTH_TETR_2"/>
    <property type="match status" value="1"/>
</dbReference>
<keyword evidence="3" id="KW-0804">Transcription</keyword>
<keyword evidence="8" id="KW-1185">Reference proteome</keyword>
<evidence type="ECO:0000256" key="2">
    <source>
        <dbReference type="ARBA" id="ARBA00023125"/>
    </source>
</evidence>
<dbReference type="SUPFAM" id="SSF46689">
    <property type="entry name" value="Homeodomain-like"/>
    <property type="match status" value="1"/>
</dbReference>
<sequence>MTSKAGPPQSSVLPEPPLGLRERKKRRTREAIRREAYRLFREQGYDATTVDQIADAAEVSPSTFFRYFPTKEDVVLTDEYDPAIMQALRAVAPGTPIVETVRQAVLGPLRAMMDDGRAEMEIRMRLAVAEPAVQARSYHQQRETMRMMAEVFAERSGRDPDDPQPRYAAATVVGVLNESMLLWAENGFVRDPVEVVDEALRFLASGLHTM</sequence>
<dbReference type="Proteomes" id="UP001551482">
    <property type="component" value="Unassembled WGS sequence"/>
</dbReference>
<organism evidence="7 8">
    <name type="scientific">Streptodolium elevatio</name>
    <dbReference type="NCBI Taxonomy" id="3157996"/>
    <lineage>
        <taxon>Bacteria</taxon>
        <taxon>Bacillati</taxon>
        <taxon>Actinomycetota</taxon>
        <taxon>Actinomycetes</taxon>
        <taxon>Kitasatosporales</taxon>
        <taxon>Streptomycetaceae</taxon>
        <taxon>Streptodolium</taxon>
    </lineage>
</organism>
<dbReference type="InterPro" id="IPR050109">
    <property type="entry name" value="HTH-type_TetR-like_transc_reg"/>
</dbReference>
<keyword evidence="2 4" id="KW-0238">DNA-binding</keyword>
<evidence type="ECO:0000313" key="7">
    <source>
        <dbReference type="EMBL" id="MEU8139599.1"/>
    </source>
</evidence>
<evidence type="ECO:0000259" key="6">
    <source>
        <dbReference type="PROSITE" id="PS50977"/>
    </source>
</evidence>
<feature type="compositionally biased region" description="Polar residues" evidence="5">
    <location>
        <begin position="1"/>
        <end position="12"/>
    </location>
</feature>
<dbReference type="EMBL" id="JBEZFP010000186">
    <property type="protein sequence ID" value="MEU8139599.1"/>
    <property type="molecule type" value="Genomic_DNA"/>
</dbReference>
<dbReference type="Gene3D" id="1.10.357.10">
    <property type="entry name" value="Tetracycline Repressor, domain 2"/>
    <property type="match status" value="1"/>
</dbReference>
<proteinExistence type="predicted"/>
<feature type="DNA-binding region" description="H-T-H motif" evidence="4">
    <location>
        <begin position="49"/>
        <end position="68"/>
    </location>
</feature>
<evidence type="ECO:0000313" key="8">
    <source>
        <dbReference type="Proteomes" id="UP001551482"/>
    </source>
</evidence>
<dbReference type="InterPro" id="IPR001647">
    <property type="entry name" value="HTH_TetR"/>
</dbReference>
<dbReference type="RefSeq" id="WP_358363797.1">
    <property type="nucleotide sequence ID" value="NZ_JBEZFP010000186.1"/>
</dbReference>
<comment type="caution">
    <text evidence="7">The sequence shown here is derived from an EMBL/GenBank/DDBJ whole genome shotgun (WGS) entry which is preliminary data.</text>
</comment>
<dbReference type="PANTHER" id="PTHR30055:SF238">
    <property type="entry name" value="MYCOFACTOCIN BIOSYNTHESIS TRANSCRIPTIONAL REGULATOR MFTR-RELATED"/>
    <property type="match status" value="1"/>
</dbReference>
<dbReference type="Pfam" id="PF00440">
    <property type="entry name" value="TetR_N"/>
    <property type="match status" value="1"/>
</dbReference>
<dbReference type="Pfam" id="PF17754">
    <property type="entry name" value="TetR_C_14"/>
    <property type="match status" value="1"/>
</dbReference>
<evidence type="ECO:0000256" key="3">
    <source>
        <dbReference type="ARBA" id="ARBA00023163"/>
    </source>
</evidence>
<evidence type="ECO:0000256" key="1">
    <source>
        <dbReference type="ARBA" id="ARBA00023015"/>
    </source>
</evidence>
<keyword evidence="1" id="KW-0805">Transcription regulation</keyword>
<dbReference type="PRINTS" id="PR00455">
    <property type="entry name" value="HTHTETR"/>
</dbReference>
<feature type="domain" description="HTH tetR-type" evidence="6">
    <location>
        <begin position="26"/>
        <end position="86"/>
    </location>
</feature>
<protein>
    <submittedName>
        <fullName evidence="7">TetR family transcriptional regulator</fullName>
    </submittedName>
</protein>